<evidence type="ECO:0000313" key="2">
    <source>
        <dbReference type="EMBL" id="KAF4142581.1"/>
    </source>
</evidence>
<proteinExistence type="predicted"/>
<dbReference type="AlphaFoldDB" id="A0A833SQ29"/>
<dbReference type="Proteomes" id="UP000602510">
    <property type="component" value="Unassembled WGS sequence"/>
</dbReference>
<dbReference type="Gene3D" id="3.40.30.10">
    <property type="entry name" value="Glutaredoxin"/>
    <property type="match status" value="1"/>
</dbReference>
<dbReference type="InterPro" id="IPR009737">
    <property type="entry name" value="Aim32/Apd1-like"/>
</dbReference>
<accession>A0A833SQ29</accession>
<sequence length="337" mass="37741">MHRVAKSFTTHARSVAASRRLLHPKSAGRFVVLFSTDAPQMGKRLTPEEIVERRAKRAERREASGDSEEKSEAIFIEGSVRPYHRHYVIVERENTDPNAWPAKLERTPEHILSSYMAALVEIYGGDVTKVKKSPLLVTAAIPYTGMCSGGLRDDNVNPTESLEEGAHDILVFPDFVRVHNVVPSQISTLVSKSLEKDLDLPAVLEQENLQYTRVENAYHMMVCGHAARDERCGCKGPELLEWLKNSAPDANKPLNLWTSSHYGGHRYAAACIVYPSGDWFGLLNEENKAKGMLEAVNDQDPLRKFELWRGRMGLTAKEMHQAVKERVEAPDELAGNA</sequence>
<comment type="caution">
    <text evidence="1">The sequence shown here is derived from an EMBL/GenBank/DDBJ whole genome shotgun (WGS) entry which is preliminary data.</text>
</comment>
<dbReference type="EMBL" id="WSZM01000252">
    <property type="protein sequence ID" value="KAF4037058.1"/>
    <property type="molecule type" value="Genomic_DNA"/>
</dbReference>
<dbReference type="Proteomes" id="UP000704712">
    <property type="component" value="Unassembled WGS sequence"/>
</dbReference>
<dbReference type="EMBL" id="JAACNO010001173">
    <property type="protein sequence ID" value="KAF4142581.1"/>
    <property type="molecule type" value="Genomic_DNA"/>
</dbReference>
<dbReference type="Pfam" id="PF06999">
    <property type="entry name" value="Suc_Fer-like"/>
    <property type="match status" value="1"/>
</dbReference>
<organism evidence="1 3">
    <name type="scientific">Phytophthora infestans</name>
    <name type="common">Potato late blight agent</name>
    <name type="synonym">Botrytis infestans</name>
    <dbReference type="NCBI Taxonomy" id="4787"/>
    <lineage>
        <taxon>Eukaryota</taxon>
        <taxon>Sar</taxon>
        <taxon>Stramenopiles</taxon>
        <taxon>Oomycota</taxon>
        <taxon>Peronosporomycetes</taxon>
        <taxon>Peronosporales</taxon>
        <taxon>Peronosporaceae</taxon>
        <taxon>Phytophthora</taxon>
    </lineage>
</organism>
<dbReference type="InterPro" id="IPR036249">
    <property type="entry name" value="Thioredoxin-like_sf"/>
</dbReference>
<reference evidence="1" key="1">
    <citation type="submission" date="2020-04" db="EMBL/GenBank/DDBJ databases">
        <title>Hybrid Assembly of Korean Phytophthora infestans isolates.</title>
        <authorList>
            <person name="Prokchorchik M."/>
            <person name="Lee Y."/>
            <person name="Seo J."/>
            <person name="Cho J.-H."/>
            <person name="Park Y.-E."/>
            <person name="Jang D.-C."/>
            <person name="Im J.-S."/>
            <person name="Choi J.-G."/>
            <person name="Park H.-J."/>
            <person name="Lee G.-B."/>
            <person name="Lee Y.-G."/>
            <person name="Hong S.-Y."/>
            <person name="Cho K."/>
            <person name="Sohn K.H."/>
        </authorList>
    </citation>
    <scope>NUCLEOTIDE SEQUENCE</scope>
    <source>
        <strain evidence="1">KR_1_A1</strain>
        <strain evidence="2">KR_2_A2</strain>
    </source>
</reference>
<evidence type="ECO:0000313" key="3">
    <source>
        <dbReference type="Proteomes" id="UP000602510"/>
    </source>
</evidence>
<keyword evidence="3" id="KW-1185">Reference proteome</keyword>
<dbReference type="SUPFAM" id="SSF52833">
    <property type="entry name" value="Thioredoxin-like"/>
    <property type="match status" value="1"/>
</dbReference>
<dbReference type="PANTHER" id="PTHR31902:SF14">
    <property type="entry name" value="ACTIN PATCHES DISTAL PROTEIN 1"/>
    <property type="match status" value="1"/>
</dbReference>
<evidence type="ECO:0000313" key="1">
    <source>
        <dbReference type="EMBL" id="KAF4037058.1"/>
    </source>
</evidence>
<protein>
    <submittedName>
        <fullName evidence="1">Sucrase/ferredoxin-like</fullName>
    </submittedName>
</protein>
<dbReference type="PANTHER" id="PTHR31902">
    <property type="entry name" value="ACTIN PATCHES DISTAL PROTEIN 1"/>
    <property type="match status" value="1"/>
</dbReference>
<gene>
    <name evidence="1" type="ORF">GN244_ATG10908</name>
    <name evidence="2" type="ORF">GN958_ATG08241</name>
</gene>
<name>A0A833SQ29_PHYIN</name>